<evidence type="ECO:0000313" key="4">
    <source>
        <dbReference type="EMBL" id="KXZ46932.1"/>
    </source>
</evidence>
<dbReference type="PANTHER" id="PTHR48100">
    <property type="entry name" value="BROAD-SPECIFICITY PHOSPHATASE YOR283W-RELATED"/>
    <property type="match status" value="1"/>
</dbReference>
<dbReference type="PANTHER" id="PTHR48100:SF44">
    <property type="entry name" value="PHOSPHATASE C1620.13-RELATED"/>
    <property type="match status" value="1"/>
</dbReference>
<name>A0A150GAR0_GONPE</name>
<dbReference type="SMART" id="SM00855">
    <property type="entry name" value="PGAM"/>
    <property type="match status" value="1"/>
</dbReference>
<dbReference type="InterPro" id="IPR013078">
    <property type="entry name" value="His_Pase_superF_clade-1"/>
</dbReference>
<dbReference type="PROSITE" id="PS00175">
    <property type="entry name" value="PG_MUTASE"/>
    <property type="match status" value="1"/>
</dbReference>
<sequence>MDPAIATTLVLARHGETDWNAERRLQGHQDPPLNALGTQQAEELAAALQDETFHAVYSSDLRRALQTADAVVARQPPGMKVISTLQLRERRLGVLEGLTIAEAARLRAGAFAQLRAHDEDTRVEGGESVREMRGRVVAEVERIAAAHPGQTILVVAHGGVLHAVYRQCCGHAYDGGIANASLHRIRVQGRAWAMLEWNVTKTHAQPSSNFGGGASEG</sequence>
<comment type="caution">
    <text evidence="4">The sequence shown here is derived from an EMBL/GenBank/DDBJ whole genome shotgun (WGS) entry which is preliminary data.</text>
</comment>
<evidence type="ECO:0000256" key="1">
    <source>
        <dbReference type="ARBA" id="ARBA00038362"/>
    </source>
</evidence>
<dbReference type="Gene3D" id="3.40.50.1240">
    <property type="entry name" value="Phosphoglycerate mutase-like"/>
    <property type="match status" value="1"/>
</dbReference>
<feature type="active site" description="Proton donor/acceptor" evidence="2">
    <location>
        <position position="89"/>
    </location>
</feature>
<reference evidence="5" key="1">
    <citation type="journal article" date="2016" name="Nat. Commun.">
        <title>The Gonium pectorale genome demonstrates co-option of cell cycle regulation during the evolution of multicellularity.</title>
        <authorList>
            <person name="Hanschen E.R."/>
            <person name="Marriage T.N."/>
            <person name="Ferris P.J."/>
            <person name="Hamaji T."/>
            <person name="Toyoda A."/>
            <person name="Fujiyama A."/>
            <person name="Neme R."/>
            <person name="Noguchi H."/>
            <person name="Minakuchi Y."/>
            <person name="Suzuki M."/>
            <person name="Kawai-Toyooka H."/>
            <person name="Smith D.R."/>
            <person name="Sparks H."/>
            <person name="Anderson J."/>
            <person name="Bakaric R."/>
            <person name="Luria V."/>
            <person name="Karger A."/>
            <person name="Kirschner M.W."/>
            <person name="Durand P.M."/>
            <person name="Michod R.E."/>
            <person name="Nozaki H."/>
            <person name="Olson B.J."/>
        </authorList>
    </citation>
    <scope>NUCLEOTIDE SEQUENCE [LARGE SCALE GENOMIC DNA]</scope>
    <source>
        <strain evidence="5">NIES-2863</strain>
    </source>
</reference>
<comment type="similarity">
    <text evidence="1">Belongs to the phosphoglycerate mutase family.</text>
</comment>
<dbReference type="OrthoDB" id="354304at2759"/>
<dbReference type="CDD" id="cd07067">
    <property type="entry name" value="HP_PGM_like"/>
    <property type="match status" value="1"/>
</dbReference>
<dbReference type="GO" id="GO:0016791">
    <property type="term" value="F:phosphatase activity"/>
    <property type="evidence" value="ECO:0007669"/>
    <property type="project" value="TreeGrafter"/>
</dbReference>
<dbReference type="InterPro" id="IPR050275">
    <property type="entry name" value="PGM_Phosphatase"/>
</dbReference>
<evidence type="ECO:0000256" key="3">
    <source>
        <dbReference type="PIRSR" id="PIRSR613078-2"/>
    </source>
</evidence>
<dbReference type="STRING" id="33097.A0A150GAR0"/>
<feature type="binding site" evidence="3">
    <location>
        <position position="63"/>
    </location>
    <ligand>
        <name>substrate</name>
    </ligand>
</feature>
<dbReference type="InterPro" id="IPR001345">
    <property type="entry name" value="PG/BPGM_mutase_AS"/>
</dbReference>
<evidence type="ECO:0008006" key="6">
    <source>
        <dbReference type="Google" id="ProtNLM"/>
    </source>
</evidence>
<dbReference type="GO" id="GO:0005829">
    <property type="term" value="C:cytosol"/>
    <property type="evidence" value="ECO:0007669"/>
    <property type="project" value="TreeGrafter"/>
</dbReference>
<feature type="binding site" evidence="3">
    <location>
        <begin position="13"/>
        <end position="20"/>
    </location>
    <ligand>
        <name>substrate</name>
    </ligand>
</feature>
<dbReference type="AlphaFoldDB" id="A0A150GAR0"/>
<accession>A0A150GAR0</accession>
<dbReference type="EMBL" id="LSYV01000040">
    <property type="protein sequence ID" value="KXZ46932.1"/>
    <property type="molecule type" value="Genomic_DNA"/>
</dbReference>
<organism evidence="4 5">
    <name type="scientific">Gonium pectorale</name>
    <name type="common">Green alga</name>
    <dbReference type="NCBI Taxonomy" id="33097"/>
    <lineage>
        <taxon>Eukaryota</taxon>
        <taxon>Viridiplantae</taxon>
        <taxon>Chlorophyta</taxon>
        <taxon>core chlorophytes</taxon>
        <taxon>Chlorophyceae</taxon>
        <taxon>CS clade</taxon>
        <taxon>Chlamydomonadales</taxon>
        <taxon>Volvocaceae</taxon>
        <taxon>Gonium</taxon>
    </lineage>
</organism>
<gene>
    <name evidence="4" type="ORF">GPECTOR_39g426</name>
</gene>
<dbReference type="SUPFAM" id="SSF53254">
    <property type="entry name" value="Phosphoglycerate mutase-like"/>
    <property type="match status" value="1"/>
</dbReference>
<dbReference type="InterPro" id="IPR029033">
    <property type="entry name" value="His_PPase_superfam"/>
</dbReference>
<evidence type="ECO:0000256" key="2">
    <source>
        <dbReference type="PIRSR" id="PIRSR613078-1"/>
    </source>
</evidence>
<keyword evidence="5" id="KW-1185">Reference proteome</keyword>
<protein>
    <recommendedName>
        <fullName evidence="6">Phosphoglycerate mutase</fullName>
    </recommendedName>
</protein>
<dbReference type="Pfam" id="PF00300">
    <property type="entry name" value="His_Phos_1"/>
    <property type="match status" value="1"/>
</dbReference>
<dbReference type="Proteomes" id="UP000075714">
    <property type="component" value="Unassembled WGS sequence"/>
</dbReference>
<proteinExistence type="inferred from homology"/>
<feature type="active site" description="Tele-phosphohistidine intermediate" evidence="2">
    <location>
        <position position="14"/>
    </location>
</feature>
<evidence type="ECO:0000313" key="5">
    <source>
        <dbReference type="Proteomes" id="UP000075714"/>
    </source>
</evidence>